<organism evidence="1">
    <name type="scientific">bioreactor metagenome</name>
    <dbReference type="NCBI Taxonomy" id="1076179"/>
    <lineage>
        <taxon>unclassified sequences</taxon>
        <taxon>metagenomes</taxon>
        <taxon>ecological metagenomes</taxon>
    </lineage>
</organism>
<evidence type="ECO:0000313" key="1">
    <source>
        <dbReference type="EMBL" id="MPN59590.1"/>
    </source>
</evidence>
<gene>
    <name evidence="1" type="ORF">SDC9_207311</name>
</gene>
<sequence length="106" mass="11785">MGCKECFCPRLRVLVYIFHDGPGNGYTVVGTCTSPQFIKEYQATVRQVVQDIGSLVHLYHKSGFPERDIVGCSHSGEYLVYQSDLCRVGGHETADLCHQGDQCDLT</sequence>
<proteinExistence type="predicted"/>
<name>A0A645J8X0_9ZZZZ</name>
<dbReference type="EMBL" id="VSSQ01133764">
    <property type="protein sequence ID" value="MPN59590.1"/>
    <property type="molecule type" value="Genomic_DNA"/>
</dbReference>
<reference evidence="1" key="1">
    <citation type="submission" date="2019-08" db="EMBL/GenBank/DDBJ databases">
        <authorList>
            <person name="Kucharzyk K."/>
            <person name="Murdoch R.W."/>
            <person name="Higgins S."/>
            <person name="Loffler F."/>
        </authorList>
    </citation>
    <scope>NUCLEOTIDE SEQUENCE</scope>
</reference>
<dbReference type="AlphaFoldDB" id="A0A645J8X0"/>
<accession>A0A645J8X0</accession>
<comment type="caution">
    <text evidence="1">The sequence shown here is derived from an EMBL/GenBank/DDBJ whole genome shotgun (WGS) entry which is preliminary data.</text>
</comment>
<protein>
    <submittedName>
        <fullName evidence="1">Uncharacterized protein</fullName>
    </submittedName>
</protein>